<dbReference type="InterPro" id="IPR018966">
    <property type="entry name" value="VTC_domain"/>
</dbReference>
<dbReference type="Gene3D" id="3.20.100.30">
    <property type="entry name" value="VTC, catalytic tunnel domain"/>
    <property type="match status" value="1"/>
</dbReference>
<dbReference type="BioCyc" id="EBAC796937-HMP:GMGH-772-MONOMER"/>
<protein>
    <recommendedName>
        <fullName evidence="1">VTC domain-containing protein</fullName>
    </recommendedName>
</protein>
<dbReference type="AlphaFoldDB" id="G9X313"/>
<dbReference type="RefSeq" id="WP_009525005.1">
    <property type="nucleotide sequence ID" value="NZ_JH414549.1"/>
</dbReference>
<sequence>MKNTNIFKRVEQKYLITKQEQKILLDAMKEHMQEDEHGRSTVISIYFDTQNNLLIRRSMQKPAYKEKLRIRSYGIATHDSKIFIELKKKYKSVVYKRRISMPEKEAMDYLINGNRPDKNSQILNEIDYFIKINEGITSKMYISCDREAYFDMEDDNFRITFDTNIMWRQDNLSLCECPYGTQILKDGTVLMEMKSVNGLPLWMTDILTKNHIYKTSFSKYGNAYKMAKEIKDMKILTLKAS</sequence>
<comment type="caution">
    <text evidence="2">The sequence shown here is derived from an EMBL/GenBank/DDBJ whole genome shotgun (WGS) entry which is preliminary data.</text>
</comment>
<dbReference type="Pfam" id="PF09359">
    <property type="entry name" value="VTC"/>
    <property type="match status" value="1"/>
</dbReference>
<dbReference type="GO" id="GO:0006799">
    <property type="term" value="P:polyphosphate biosynthetic process"/>
    <property type="evidence" value="ECO:0007669"/>
    <property type="project" value="UniProtKB-ARBA"/>
</dbReference>
<dbReference type="Proteomes" id="UP000006437">
    <property type="component" value="Unassembled WGS sequence"/>
</dbReference>
<dbReference type="EMBL" id="AFZE01000057">
    <property type="protein sequence ID" value="EHL10555.1"/>
    <property type="molecule type" value="Genomic_DNA"/>
</dbReference>
<gene>
    <name evidence="2" type="ORF">HMPREF9629_00770</name>
</gene>
<feature type="domain" description="VTC" evidence="1">
    <location>
        <begin position="9"/>
        <end position="226"/>
    </location>
</feature>
<organism evidence="2 3">
    <name type="scientific">Peptoanaerobacter stomatis</name>
    <dbReference type="NCBI Taxonomy" id="796937"/>
    <lineage>
        <taxon>Bacteria</taxon>
        <taxon>Bacillati</taxon>
        <taxon>Bacillota</taxon>
        <taxon>Clostridia</taxon>
        <taxon>Peptostreptococcales</taxon>
        <taxon>Filifactoraceae</taxon>
        <taxon>Peptoanaerobacter</taxon>
    </lineage>
</organism>
<name>G9X313_9FIRM</name>
<evidence type="ECO:0000313" key="2">
    <source>
        <dbReference type="EMBL" id="EHL10555.1"/>
    </source>
</evidence>
<proteinExistence type="predicted"/>
<dbReference type="InterPro" id="IPR042267">
    <property type="entry name" value="VTC_sf"/>
</dbReference>
<dbReference type="CDD" id="cd07750">
    <property type="entry name" value="PolyPPase_VTC_like"/>
    <property type="match status" value="1"/>
</dbReference>
<accession>G9X313</accession>
<evidence type="ECO:0000313" key="3">
    <source>
        <dbReference type="Proteomes" id="UP000006437"/>
    </source>
</evidence>
<dbReference type="PATRIC" id="fig|796937.3.peg.2005"/>
<evidence type="ECO:0000259" key="1">
    <source>
        <dbReference type="Pfam" id="PF09359"/>
    </source>
</evidence>
<reference evidence="2 3" key="1">
    <citation type="submission" date="2011-08" db="EMBL/GenBank/DDBJ databases">
        <title>The Genome Sequence of Eubacteriaceae bacterium ACC19a.</title>
        <authorList>
            <consortium name="The Broad Institute Genome Sequencing Platform"/>
            <person name="Earl A."/>
            <person name="Ward D."/>
            <person name="Feldgarden M."/>
            <person name="Gevers D."/>
            <person name="Sizova M."/>
            <person name="Hazen A."/>
            <person name="Epstein S."/>
            <person name="Young S.K."/>
            <person name="Zeng Q."/>
            <person name="Gargeya S."/>
            <person name="Fitzgerald M."/>
            <person name="Haas B."/>
            <person name="Abouelleil A."/>
            <person name="Alvarado L."/>
            <person name="Arachchi H.M."/>
            <person name="Berlin A."/>
            <person name="Brown A."/>
            <person name="Chapman S.B."/>
            <person name="Chen Z."/>
            <person name="Dunbar C."/>
            <person name="Freedman E."/>
            <person name="Gearin G."/>
            <person name="Gellesch M."/>
            <person name="Goldberg J."/>
            <person name="Griggs A."/>
            <person name="Gujja S."/>
            <person name="Heiman D."/>
            <person name="Howarth C."/>
            <person name="Larson L."/>
            <person name="Lui A."/>
            <person name="MacDonald P.J.P."/>
            <person name="Montmayeur A."/>
            <person name="Murphy C."/>
            <person name="Neiman D."/>
            <person name="Pearson M."/>
            <person name="Priest M."/>
            <person name="Roberts A."/>
            <person name="Saif S."/>
            <person name="Shea T."/>
            <person name="Shenoy N."/>
            <person name="Sisk P."/>
            <person name="Stolte C."/>
            <person name="Sykes S."/>
            <person name="Wortman J."/>
            <person name="Nusbaum C."/>
            <person name="Birren B."/>
        </authorList>
    </citation>
    <scope>NUCLEOTIDE SEQUENCE [LARGE SCALE GENOMIC DNA]</scope>
    <source>
        <strain evidence="2 3">ACC19a</strain>
    </source>
</reference>
<dbReference type="HOGENOM" id="CLU_072767_1_0_9"/>